<evidence type="ECO:0000256" key="3">
    <source>
        <dbReference type="ARBA" id="ARBA00022691"/>
    </source>
</evidence>
<dbReference type="Pfam" id="PF17827">
    <property type="entry name" value="PrmC_N"/>
    <property type="match status" value="1"/>
</dbReference>
<dbReference type="Proteomes" id="UP000557772">
    <property type="component" value="Unassembled WGS sequence"/>
</dbReference>
<dbReference type="InterPro" id="IPR002052">
    <property type="entry name" value="DNA_methylase_N6_adenine_CS"/>
</dbReference>
<dbReference type="SUPFAM" id="SSF53335">
    <property type="entry name" value="S-adenosyl-L-methionine-dependent methyltransferases"/>
    <property type="match status" value="1"/>
</dbReference>
<dbReference type="InterPro" id="IPR019874">
    <property type="entry name" value="RF_methyltr_PrmC"/>
</dbReference>
<feature type="binding site" evidence="5">
    <location>
        <position position="190"/>
    </location>
    <ligand>
        <name>S-adenosyl-L-methionine</name>
        <dbReference type="ChEBI" id="CHEBI:59789"/>
    </ligand>
</feature>
<dbReference type="GO" id="GO:0032259">
    <property type="term" value="P:methylation"/>
    <property type="evidence" value="ECO:0007669"/>
    <property type="project" value="UniProtKB-KW"/>
</dbReference>
<comment type="similarity">
    <text evidence="5">Belongs to the protein N5-glutamine methyltransferase family. PrmC subfamily.</text>
</comment>
<dbReference type="GO" id="GO:0003676">
    <property type="term" value="F:nucleic acid binding"/>
    <property type="evidence" value="ECO:0007669"/>
    <property type="project" value="InterPro"/>
</dbReference>
<evidence type="ECO:0000256" key="1">
    <source>
        <dbReference type="ARBA" id="ARBA00022603"/>
    </source>
</evidence>
<keyword evidence="3 5" id="KW-0949">S-adenosyl-L-methionine</keyword>
<dbReference type="HAMAP" id="MF_02126">
    <property type="entry name" value="RF_methyltr_PrmC"/>
    <property type="match status" value="1"/>
</dbReference>
<dbReference type="NCBIfam" id="TIGR00536">
    <property type="entry name" value="hemK_fam"/>
    <property type="match status" value="1"/>
</dbReference>
<dbReference type="PROSITE" id="PS00092">
    <property type="entry name" value="N6_MTASE"/>
    <property type="match status" value="1"/>
</dbReference>
<name>A0A849AEK7_9MICO</name>
<evidence type="ECO:0000259" key="6">
    <source>
        <dbReference type="Pfam" id="PF05175"/>
    </source>
</evidence>
<evidence type="ECO:0000256" key="2">
    <source>
        <dbReference type="ARBA" id="ARBA00022679"/>
    </source>
</evidence>
<dbReference type="InterPro" id="IPR004556">
    <property type="entry name" value="HemK-like"/>
</dbReference>
<evidence type="ECO:0000256" key="5">
    <source>
        <dbReference type="HAMAP-Rule" id="MF_02126"/>
    </source>
</evidence>
<organism evidence="8 9">
    <name type="scientific">Flexivirga aerilata</name>
    <dbReference type="NCBI Taxonomy" id="1656889"/>
    <lineage>
        <taxon>Bacteria</taxon>
        <taxon>Bacillati</taxon>
        <taxon>Actinomycetota</taxon>
        <taxon>Actinomycetes</taxon>
        <taxon>Micrococcales</taxon>
        <taxon>Dermacoccaceae</taxon>
        <taxon>Flexivirga</taxon>
    </lineage>
</organism>
<keyword evidence="2 5" id="KW-0808">Transferase</keyword>
<dbReference type="InterPro" id="IPR029063">
    <property type="entry name" value="SAM-dependent_MTases_sf"/>
</dbReference>
<accession>A0A849AEK7</accession>
<keyword evidence="1 5" id="KW-0489">Methyltransferase</keyword>
<dbReference type="EC" id="2.1.1.297" evidence="5"/>
<feature type="binding site" evidence="5">
    <location>
        <begin position="190"/>
        <end position="193"/>
    </location>
    <ligand>
        <name>substrate</name>
    </ligand>
</feature>
<evidence type="ECO:0000313" key="8">
    <source>
        <dbReference type="EMBL" id="NNG39294.1"/>
    </source>
</evidence>
<feature type="binding site" evidence="5">
    <location>
        <position position="146"/>
    </location>
    <ligand>
        <name>S-adenosyl-L-methionine</name>
        <dbReference type="ChEBI" id="CHEBI:59789"/>
    </ligand>
</feature>
<evidence type="ECO:0000256" key="4">
    <source>
        <dbReference type="ARBA" id="ARBA00048391"/>
    </source>
</evidence>
<dbReference type="GO" id="GO:0102559">
    <property type="term" value="F:peptide chain release factor N(5)-glutamine methyltransferase activity"/>
    <property type="evidence" value="ECO:0007669"/>
    <property type="project" value="UniProtKB-EC"/>
</dbReference>
<dbReference type="NCBIfam" id="TIGR03534">
    <property type="entry name" value="RF_mod_PrmC"/>
    <property type="match status" value="1"/>
</dbReference>
<feature type="domain" description="Release factor glutamine methyltransferase N-terminal" evidence="7">
    <location>
        <begin position="6"/>
        <end position="78"/>
    </location>
</feature>
<dbReference type="RefSeq" id="WP_171153929.1">
    <property type="nucleotide sequence ID" value="NZ_JABENB010000001.1"/>
</dbReference>
<evidence type="ECO:0000313" key="9">
    <source>
        <dbReference type="Proteomes" id="UP000557772"/>
    </source>
</evidence>
<dbReference type="EMBL" id="JABENB010000001">
    <property type="protein sequence ID" value="NNG39294.1"/>
    <property type="molecule type" value="Genomic_DNA"/>
</dbReference>
<gene>
    <name evidence="5 8" type="primary">prmC</name>
    <name evidence="8" type="ORF">HJ588_08405</name>
</gene>
<comment type="caution">
    <text evidence="8">The sequence shown here is derived from an EMBL/GenBank/DDBJ whole genome shotgun (WGS) entry which is preliminary data.</text>
</comment>
<evidence type="ECO:0000259" key="7">
    <source>
        <dbReference type="Pfam" id="PF17827"/>
    </source>
</evidence>
<dbReference type="InterPro" id="IPR050320">
    <property type="entry name" value="N5-glutamine_MTase"/>
</dbReference>
<reference evidence="8 9" key="1">
    <citation type="submission" date="2020-05" db="EMBL/GenBank/DDBJ databases">
        <title>Flexivirga sp. ID2601S isolated from air conditioner.</title>
        <authorList>
            <person name="Kim D.H."/>
        </authorList>
    </citation>
    <scope>NUCLEOTIDE SEQUENCE [LARGE SCALE GENOMIC DNA]</scope>
    <source>
        <strain evidence="8 9">ID2601S</strain>
    </source>
</reference>
<dbReference type="InterPro" id="IPR040758">
    <property type="entry name" value="PrmC_N"/>
</dbReference>
<feature type="domain" description="Methyltransferase small" evidence="6">
    <location>
        <begin position="100"/>
        <end position="193"/>
    </location>
</feature>
<keyword evidence="9" id="KW-1185">Reference proteome</keyword>
<dbReference type="PANTHER" id="PTHR18895">
    <property type="entry name" value="HEMK METHYLTRANSFERASE"/>
    <property type="match status" value="1"/>
</dbReference>
<proteinExistence type="inferred from homology"/>
<dbReference type="Pfam" id="PF05175">
    <property type="entry name" value="MTS"/>
    <property type="match status" value="1"/>
</dbReference>
<dbReference type="PANTHER" id="PTHR18895:SF74">
    <property type="entry name" value="MTRF1L RELEASE FACTOR GLUTAMINE METHYLTRANSFERASE"/>
    <property type="match status" value="1"/>
</dbReference>
<dbReference type="CDD" id="cd02440">
    <property type="entry name" value="AdoMet_MTases"/>
    <property type="match status" value="1"/>
</dbReference>
<comment type="caution">
    <text evidence="5">Lacks conserved residue(s) required for the propagation of feature annotation.</text>
</comment>
<comment type="catalytic activity">
    <reaction evidence="4 5">
        <text>L-glutaminyl-[peptide chain release factor] + S-adenosyl-L-methionine = N(5)-methyl-L-glutaminyl-[peptide chain release factor] + S-adenosyl-L-homocysteine + H(+)</text>
        <dbReference type="Rhea" id="RHEA:42896"/>
        <dbReference type="Rhea" id="RHEA-COMP:10271"/>
        <dbReference type="Rhea" id="RHEA-COMP:10272"/>
        <dbReference type="ChEBI" id="CHEBI:15378"/>
        <dbReference type="ChEBI" id="CHEBI:30011"/>
        <dbReference type="ChEBI" id="CHEBI:57856"/>
        <dbReference type="ChEBI" id="CHEBI:59789"/>
        <dbReference type="ChEBI" id="CHEBI:61891"/>
        <dbReference type="EC" id="2.1.1.297"/>
    </reaction>
</comment>
<dbReference type="Gene3D" id="3.40.50.150">
    <property type="entry name" value="Vaccinia Virus protein VP39"/>
    <property type="match status" value="1"/>
</dbReference>
<comment type="function">
    <text evidence="5">Methylates the class 1 translation termination release factors RF1/PrfA and RF2/PrfB on the glutamine residue of the universally conserved GGQ motif.</text>
</comment>
<protein>
    <recommendedName>
        <fullName evidence="5">Release factor glutamine methyltransferase</fullName>
        <shortName evidence="5">RF MTase</shortName>
        <ecNumber evidence="5">2.1.1.297</ecNumber>
    </recommendedName>
    <alternativeName>
        <fullName evidence="5">N5-glutamine methyltransferase PrmC</fullName>
    </alternativeName>
    <alternativeName>
        <fullName evidence="5">Protein-(glutamine-N5) MTase PrmC</fullName>
    </alternativeName>
    <alternativeName>
        <fullName evidence="5">Protein-glutamine N-methyltransferase PrmC</fullName>
    </alternativeName>
</protein>
<dbReference type="AlphaFoldDB" id="A0A849AEK7"/>
<dbReference type="InterPro" id="IPR007848">
    <property type="entry name" value="Small_mtfrase_dom"/>
</dbReference>
<sequence>MTGLREAVDGATTQLREAGVPSARADAVTLLAHVLRVPAAELQRQLVLGGDLDPDTLTRYDDLVAHRRSRVPLQHLTGTAPFRHLELAVGPGVFVPRPETELLVDLVLRAAHGLASPTVVDLCTGSGAIALAVKQELPAAAVSAVELDPMAHAWAARNRDNLGLDVEIACGAAQSAFPDLDEGVDVVVSNPPYIPVGMVPIDPEVRDHDPEVALYGGSEDGLRIPLAVASRAAELLRPGGVLIMEHADSQGDSLPAALRQQGMWVEVADHVDLTERPRAVTAVRRS</sequence>
<dbReference type="Gene3D" id="1.10.8.10">
    <property type="entry name" value="DNA helicase RuvA subunit, C-terminal domain"/>
    <property type="match status" value="1"/>
</dbReference>